<sequence length="362" mass="40841">MIEKKKILFIAEMLAGRGGMENVTRQVILQLNADPEYSAGLFLLDSDCEFSASSWREGIVWGQSKRITRNPKITRLMHAVMLALFIAKHKPDHVIAMNTIPCLIARRAITLSRVKTVLSTWMHLPPNGRYRPRYLMRADHHFAISRDIANQLVALGAAPESIDVVFNPVRKVATVIKRPESLKMLYLGRIHFTGQKNLKDLLDAASKLTTTWSLDILGDGEDYARCLAYADSLGIAQHITWHGWQDNSWDYIEKNIKEVTCLVLTSSMEGLPLVLLEAIARGIYCVSSDCVSGPSDIIKDGINGQLYETYNVDELVSILDAPDFCKTLPDQEIVKDSIHDFYEDAYMTNFKNILQQRKQGTL</sequence>
<evidence type="ECO:0000313" key="4">
    <source>
        <dbReference type="Proteomes" id="UP001320460"/>
    </source>
</evidence>
<dbReference type="PANTHER" id="PTHR12526:SF630">
    <property type="entry name" value="GLYCOSYLTRANSFERASE"/>
    <property type="match status" value="1"/>
</dbReference>
<keyword evidence="3" id="KW-0808">Transferase</keyword>
<reference evidence="3 4" key="1">
    <citation type="submission" date="2021-12" db="EMBL/GenBank/DDBJ databases">
        <title>Complete genome sequence of Phytobacter diazotrophicus TA9734.</title>
        <authorList>
            <person name="Kubota H."/>
            <person name="Nakayama Y."/>
            <person name="Ariyoshi T."/>
        </authorList>
    </citation>
    <scope>NUCLEOTIDE SEQUENCE [LARGE SCALE GENOMIC DNA]</scope>
    <source>
        <strain evidence="3 4">TA9734</strain>
    </source>
</reference>
<evidence type="ECO:0000259" key="1">
    <source>
        <dbReference type="Pfam" id="PF00534"/>
    </source>
</evidence>
<gene>
    <name evidence="3" type="primary">waaB</name>
    <name evidence="3" type="ORF">PDTA9734_01310</name>
</gene>
<accession>A0ABM7VNT6</accession>
<dbReference type="Pfam" id="PF13439">
    <property type="entry name" value="Glyco_transf_4"/>
    <property type="match status" value="1"/>
</dbReference>
<dbReference type="Proteomes" id="UP001320460">
    <property type="component" value="Chromosome"/>
</dbReference>
<dbReference type="InterPro" id="IPR028098">
    <property type="entry name" value="Glyco_trans_4-like_N"/>
</dbReference>
<dbReference type="RefSeq" id="WP_039080124.1">
    <property type="nucleotide sequence ID" value="NZ_AP025334.1"/>
</dbReference>
<feature type="domain" description="Glycosyl transferase family 1" evidence="1">
    <location>
        <begin position="180"/>
        <end position="317"/>
    </location>
</feature>
<dbReference type="CDD" id="cd03811">
    <property type="entry name" value="GT4_GT28_WabH-like"/>
    <property type="match status" value="1"/>
</dbReference>
<keyword evidence="4" id="KW-1185">Reference proteome</keyword>
<feature type="domain" description="Glycosyltransferase subfamily 4-like N-terminal" evidence="2">
    <location>
        <begin position="18"/>
        <end position="169"/>
    </location>
</feature>
<proteinExistence type="predicted"/>
<protein>
    <submittedName>
        <fullName evidence="3">Glycosyl transferase</fullName>
    </submittedName>
</protein>
<dbReference type="GO" id="GO:0016740">
    <property type="term" value="F:transferase activity"/>
    <property type="evidence" value="ECO:0007669"/>
    <property type="project" value="UniProtKB-KW"/>
</dbReference>
<dbReference type="Pfam" id="PF00534">
    <property type="entry name" value="Glycos_transf_1"/>
    <property type="match status" value="1"/>
</dbReference>
<evidence type="ECO:0000313" key="3">
    <source>
        <dbReference type="EMBL" id="BDD48644.1"/>
    </source>
</evidence>
<dbReference type="Gene3D" id="3.40.50.2000">
    <property type="entry name" value="Glycogen Phosphorylase B"/>
    <property type="match status" value="2"/>
</dbReference>
<evidence type="ECO:0000259" key="2">
    <source>
        <dbReference type="Pfam" id="PF13439"/>
    </source>
</evidence>
<dbReference type="SUPFAM" id="SSF53756">
    <property type="entry name" value="UDP-Glycosyltransferase/glycogen phosphorylase"/>
    <property type="match status" value="1"/>
</dbReference>
<organism evidence="3 4">
    <name type="scientific">Phytobacter diazotrophicus</name>
    <dbReference type="NCBI Taxonomy" id="395631"/>
    <lineage>
        <taxon>Bacteria</taxon>
        <taxon>Pseudomonadati</taxon>
        <taxon>Pseudomonadota</taxon>
        <taxon>Gammaproteobacteria</taxon>
        <taxon>Enterobacterales</taxon>
        <taxon>Enterobacteriaceae</taxon>
        <taxon>Phytobacter</taxon>
    </lineage>
</organism>
<dbReference type="InterPro" id="IPR001296">
    <property type="entry name" value="Glyco_trans_1"/>
</dbReference>
<name>A0ABM7VNT6_9ENTR</name>
<dbReference type="EMBL" id="AP025334">
    <property type="protein sequence ID" value="BDD48644.1"/>
    <property type="molecule type" value="Genomic_DNA"/>
</dbReference>
<dbReference type="PANTHER" id="PTHR12526">
    <property type="entry name" value="GLYCOSYLTRANSFERASE"/>
    <property type="match status" value="1"/>
</dbReference>